<proteinExistence type="predicted"/>
<organism evidence="1 2">
    <name type="scientific">Dryococelus australis</name>
    <dbReference type="NCBI Taxonomy" id="614101"/>
    <lineage>
        <taxon>Eukaryota</taxon>
        <taxon>Metazoa</taxon>
        <taxon>Ecdysozoa</taxon>
        <taxon>Arthropoda</taxon>
        <taxon>Hexapoda</taxon>
        <taxon>Insecta</taxon>
        <taxon>Pterygota</taxon>
        <taxon>Neoptera</taxon>
        <taxon>Polyneoptera</taxon>
        <taxon>Phasmatodea</taxon>
        <taxon>Verophasmatodea</taxon>
        <taxon>Anareolatae</taxon>
        <taxon>Phasmatidae</taxon>
        <taxon>Eurycanthinae</taxon>
        <taxon>Dryococelus</taxon>
    </lineage>
</organism>
<reference evidence="1 2" key="1">
    <citation type="submission" date="2023-02" db="EMBL/GenBank/DDBJ databases">
        <title>LHISI_Scaffold_Assembly.</title>
        <authorList>
            <person name="Stuart O.P."/>
            <person name="Cleave R."/>
            <person name="Magrath M.J.L."/>
            <person name="Mikheyev A.S."/>
        </authorList>
    </citation>
    <scope>NUCLEOTIDE SEQUENCE [LARGE SCALE GENOMIC DNA]</scope>
    <source>
        <strain evidence="1">Daus_M_001</strain>
        <tissue evidence="1">Leg muscle</tissue>
    </source>
</reference>
<keyword evidence="2" id="KW-1185">Reference proteome</keyword>
<evidence type="ECO:0000313" key="1">
    <source>
        <dbReference type="EMBL" id="KAJ8875226.1"/>
    </source>
</evidence>
<dbReference type="EMBL" id="JARBHB010000009">
    <property type="protein sequence ID" value="KAJ8875226.1"/>
    <property type="molecule type" value="Genomic_DNA"/>
</dbReference>
<sequence length="597" mass="66564">MSNLHLIGAHDCEVFIYWRRFTPGVSNKVWYNDKRIAKENTPIGAKLFTKVITERGGALVTHWIRIREDRGSIPDPAILISWRGFKTRGLYTSYRRGDFTLDAPVSAVLSFPLVLRLTRANLHADEILYQTRSSELRANNGPAMKQAANPVPHDLRKAGRDFRSAQFTVNRLYVHLPGLLAPRRLPTTLPFASPPPLPLDILSGRRIAFRKQDRAPPHHVNNTEFPQLERQLQASIIYSRTSSTYCCGGGRGGSAVGLLASHQVPPGFNPRPGHPRIFASGNRAGRCRWSVGFLRDLPFLPPLHYGTAPYSPQSPSSALKTPMLRAAQISSLTPSKELTLPRTTYTYLISTGKRDGGITARRLSELRVWTMARWASLLLSPVSSCPERKKTLSRARISDNIASDLCEHGSILCGFAPGFPQVGRAGQCQWSAGFLGILLFSTGIAFRHCSVLVLLPPHRLSRPRCQEPPKSLHSPFRYKTIGSPLKVPWKRVDEKKTAHQFSALRVKATRHMVLAAREAANEQTTETRVNTGLWRLAYSSLNSRDSPIPMYSTYESCRTMPLFGGFSQESAVLPALAFRRRSIPIAISLIRLSRPSC</sequence>
<accession>A0ABQ9GT93</accession>
<comment type="caution">
    <text evidence="1">The sequence shown here is derived from an EMBL/GenBank/DDBJ whole genome shotgun (WGS) entry which is preliminary data.</text>
</comment>
<dbReference type="Proteomes" id="UP001159363">
    <property type="component" value="Chromosome 8"/>
</dbReference>
<gene>
    <name evidence="1" type="ORF">PR048_023121</name>
</gene>
<evidence type="ECO:0000313" key="2">
    <source>
        <dbReference type="Proteomes" id="UP001159363"/>
    </source>
</evidence>
<name>A0ABQ9GT93_9NEOP</name>
<protein>
    <submittedName>
        <fullName evidence="1">Uncharacterized protein</fullName>
    </submittedName>
</protein>